<evidence type="ECO:0000313" key="2">
    <source>
        <dbReference type="Proteomes" id="UP001057402"/>
    </source>
</evidence>
<sequence>MPCSCERWLFEIRLGKELLLFLFAFNSQGSGRHWLPLLCLEELKTIAFAVAVAVSSRDRRPPGLSWRRRDFHVFGMDSPWLDGDGDTVGEEQKLLVLRPEGVL</sequence>
<accession>A0ACB9RV91</accession>
<proteinExistence type="predicted"/>
<keyword evidence="2" id="KW-1185">Reference proteome</keyword>
<organism evidence="1 2">
    <name type="scientific">Melastoma candidum</name>
    <dbReference type="NCBI Taxonomy" id="119954"/>
    <lineage>
        <taxon>Eukaryota</taxon>
        <taxon>Viridiplantae</taxon>
        <taxon>Streptophyta</taxon>
        <taxon>Embryophyta</taxon>
        <taxon>Tracheophyta</taxon>
        <taxon>Spermatophyta</taxon>
        <taxon>Magnoliopsida</taxon>
        <taxon>eudicotyledons</taxon>
        <taxon>Gunneridae</taxon>
        <taxon>Pentapetalae</taxon>
        <taxon>rosids</taxon>
        <taxon>malvids</taxon>
        <taxon>Myrtales</taxon>
        <taxon>Melastomataceae</taxon>
        <taxon>Melastomatoideae</taxon>
        <taxon>Melastomateae</taxon>
        <taxon>Melastoma</taxon>
    </lineage>
</organism>
<comment type="caution">
    <text evidence="1">The sequence shown here is derived from an EMBL/GenBank/DDBJ whole genome shotgun (WGS) entry which is preliminary data.</text>
</comment>
<dbReference type="EMBL" id="CM042882">
    <property type="protein sequence ID" value="KAI4379852.1"/>
    <property type="molecule type" value="Genomic_DNA"/>
</dbReference>
<dbReference type="Proteomes" id="UP001057402">
    <property type="component" value="Chromosome 3"/>
</dbReference>
<name>A0ACB9RV91_9MYRT</name>
<protein>
    <submittedName>
        <fullName evidence="1">Uncharacterized protein</fullName>
    </submittedName>
</protein>
<reference evidence="2" key="1">
    <citation type="journal article" date="2023" name="Front. Plant Sci.">
        <title>Chromosomal-level genome assembly of Melastoma candidum provides insights into trichome evolution.</title>
        <authorList>
            <person name="Zhong Y."/>
            <person name="Wu W."/>
            <person name="Sun C."/>
            <person name="Zou P."/>
            <person name="Liu Y."/>
            <person name="Dai S."/>
            <person name="Zhou R."/>
        </authorList>
    </citation>
    <scope>NUCLEOTIDE SEQUENCE [LARGE SCALE GENOMIC DNA]</scope>
</reference>
<evidence type="ECO:0000313" key="1">
    <source>
        <dbReference type="EMBL" id="KAI4379852.1"/>
    </source>
</evidence>
<gene>
    <name evidence="1" type="ORF">MLD38_006097</name>
</gene>